<keyword evidence="4" id="KW-0805">Transcription regulation</keyword>
<protein>
    <submittedName>
        <fullName evidence="9">Uncharacterized protein</fullName>
    </submittedName>
</protein>
<keyword evidence="7" id="KW-0539">Nucleus</keyword>
<evidence type="ECO:0000256" key="7">
    <source>
        <dbReference type="ARBA" id="ARBA00023242"/>
    </source>
</evidence>
<evidence type="ECO:0000313" key="10">
    <source>
        <dbReference type="Proteomes" id="UP001558652"/>
    </source>
</evidence>
<organism evidence="9 10">
    <name type="scientific">Ranatra chinensis</name>
    <dbReference type="NCBI Taxonomy" id="642074"/>
    <lineage>
        <taxon>Eukaryota</taxon>
        <taxon>Metazoa</taxon>
        <taxon>Ecdysozoa</taxon>
        <taxon>Arthropoda</taxon>
        <taxon>Hexapoda</taxon>
        <taxon>Insecta</taxon>
        <taxon>Pterygota</taxon>
        <taxon>Neoptera</taxon>
        <taxon>Paraneoptera</taxon>
        <taxon>Hemiptera</taxon>
        <taxon>Heteroptera</taxon>
        <taxon>Panheteroptera</taxon>
        <taxon>Nepomorpha</taxon>
        <taxon>Nepidae</taxon>
        <taxon>Ranatrinae</taxon>
        <taxon>Ranatra</taxon>
    </lineage>
</organism>
<dbReference type="GO" id="GO:0005634">
    <property type="term" value="C:nucleus"/>
    <property type="evidence" value="ECO:0007669"/>
    <property type="project" value="UniProtKB-SubCell"/>
</dbReference>
<feature type="compositionally biased region" description="Basic and acidic residues" evidence="8">
    <location>
        <begin position="200"/>
        <end position="215"/>
    </location>
</feature>
<feature type="compositionally biased region" description="Basic residues" evidence="8">
    <location>
        <begin position="85"/>
        <end position="94"/>
    </location>
</feature>
<accession>A0ABD0Y825</accession>
<comment type="caution">
    <text evidence="9">The sequence shown here is derived from an EMBL/GenBank/DDBJ whole genome shotgun (WGS) entry which is preliminary data.</text>
</comment>
<dbReference type="EMBL" id="JBFDAA010000013">
    <property type="protein sequence ID" value="KAL1122809.1"/>
    <property type="molecule type" value="Genomic_DNA"/>
</dbReference>
<evidence type="ECO:0000256" key="1">
    <source>
        <dbReference type="ARBA" id="ARBA00004123"/>
    </source>
</evidence>
<evidence type="ECO:0000256" key="8">
    <source>
        <dbReference type="SAM" id="MobiDB-lite"/>
    </source>
</evidence>
<evidence type="ECO:0000256" key="4">
    <source>
        <dbReference type="ARBA" id="ARBA00023015"/>
    </source>
</evidence>
<name>A0ABD0Y825_9HEMI</name>
<keyword evidence="3" id="KW-0678">Repressor</keyword>
<dbReference type="Proteomes" id="UP001558652">
    <property type="component" value="Unassembled WGS sequence"/>
</dbReference>
<comment type="similarity">
    <text evidence="2">Belongs to the HEXIM family.</text>
</comment>
<feature type="region of interest" description="Disordered" evidence="8">
    <location>
        <begin position="129"/>
        <end position="151"/>
    </location>
</feature>
<feature type="region of interest" description="Disordered" evidence="8">
    <location>
        <begin position="1"/>
        <end position="105"/>
    </location>
</feature>
<feature type="compositionally biased region" description="Acidic residues" evidence="8">
    <location>
        <begin position="142"/>
        <end position="151"/>
    </location>
</feature>
<evidence type="ECO:0000256" key="5">
    <source>
        <dbReference type="ARBA" id="ARBA00023054"/>
    </source>
</evidence>
<feature type="compositionally biased region" description="Low complexity" evidence="8">
    <location>
        <begin position="250"/>
        <end position="276"/>
    </location>
</feature>
<evidence type="ECO:0000313" key="9">
    <source>
        <dbReference type="EMBL" id="KAL1122809.1"/>
    </source>
</evidence>
<evidence type="ECO:0000256" key="6">
    <source>
        <dbReference type="ARBA" id="ARBA00023163"/>
    </source>
</evidence>
<dbReference type="InterPro" id="IPR024872">
    <property type="entry name" value="HEXIM"/>
</dbReference>
<feature type="region of interest" description="Disordered" evidence="8">
    <location>
        <begin position="200"/>
        <end position="307"/>
    </location>
</feature>
<keyword evidence="5" id="KW-0175">Coiled coil</keyword>
<dbReference type="PRINTS" id="PR02094">
    <property type="entry name" value="HEXIMFAMILY"/>
</dbReference>
<sequence>MSQILDNSGHAKPAPGDVKCRTEAIGGPDCGDPGGDRINLQSPGGKHGIPRTSDVEHLERKKKTRRRKPKRKNPYNKQTSEQRTHKPTGKRIYARKQPEAPYNSNRFLIEDHNDLQDFDVKLMAVSANRPPRVRDSSFTSADSDEDFFYSSPEDEEEFLTKEFSNTYQDLHVESLTQMSKSELIQQVLQLEEKVDALEKRLESRIKPVERLKESDSGGGECGEEISTLELANEELQNENQKLRQQKKRSSSSMSSSVDSESDSSSSSSEMSDSSNSETKHSPPMHKITNGVECVIDNDCSMDTDSAR</sequence>
<dbReference type="Gene3D" id="6.10.250.2910">
    <property type="match status" value="1"/>
</dbReference>
<keyword evidence="10" id="KW-1185">Reference proteome</keyword>
<dbReference type="PANTHER" id="PTHR13469:SF8">
    <property type="entry name" value="HEXIM P-TEFB COMPLEX SUBUNIT 1"/>
    <property type="match status" value="1"/>
</dbReference>
<evidence type="ECO:0000256" key="2">
    <source>
        <dbReference type="ARBA" id="ARBA00008409"/>
    </source>
</evidence>
<gene>
    <name evidence="9" type="ORF">AAG570_003135</name>
</gene>
<feature type="compositionally biased region" description="Basic residues" evidence="8">
    <location>
        <begin position="60"/>
        <end position="74"/>
    </location>
</feature>
<proteinExistence type="inferred from homology"/>
<dbReference type="AlphaFoldDB" id="A0ABD0Y825"/>
<comment type="subcellular location">
    <subcellularLocation>
        <location evidence="1">Nucleus</location>
    </subcellularLocation>
</comment>
<keyword evidence="6" id="KW-0804">Transcription</keyword>
<dbReference type="PANTHER" id="PTHR13469">
    <property type="entry name" value="HEXAMETHYLENE BISACETAMIDE INDUCIBLE 1"/>
    <property type="match status" value="1"/>
</dbReference>
<reference evidence="9 10" key="1">
    <citation type="submission" date="2024-07" db="EMBL/GenBank/DDBJ databases">
        <title>Chromosome-level genome assembly of the water stick insect Ranatra chinensis (Heteroptera: Nepidae).</title>
        <authorList>
            <person name="Liu X."/>
        </authorList>
    </citation>
    <scope>NUCLEOTIDE SEQUENCE [LARGE SCALE GENOMIC DNA]</scope>
    <source>
        <strain evidence="9">Cailab_2021Rc</strain>
        <tissue evidence="9">Muscle</tissue>
    </source>
</reference>
<dbReference type="Pfam" id="PF15313">
    <property type="entry name" value="HEXIM"/>
    <property type="match status" value="1"/>
</dbReference>
<evidence type="ECO:0000256" key="3">
    <source>
        <dbReference type="ARBA" id="ARBA00022491"/>
    </source>
</evidence>